<dbReference type="EMBL" id="OENE01000003">
    <property type="protein sequence ID" value="SOS58194.1"/>
    <property type="molecule type" value="Genomic_DNA"/>
</dbReference>
<reference evidence="5 6" key="1">
    <citation type="submission" date="2017-11" db="EMBL/GenBank/DDBJ databases">
        <authorList>
            <person name="Duchaud E."/>
        </authorList>
    </citation>
    <scope>NUCLEOTIDE SEQUENCE [LARGE SCALE GENOMIC DNA]</scope>
    <source>
        <strain evidence="5 6">TNO010</strain>
    </source>
</reference>
<dbReference type="SUPFAM" id="SSF56935">
    <property type="entry name" value="Porins"/>
    <property type="match status" value="1"/>
</dbReference>
<dbReference type="InterPro" id="IPR036942">
    <property type="entry name" value="Beta-barrel_TonB_sf"/>
</dbReference>
<feature type="chain" id="PRO_5014175299" evidence="4">
    <location>
        <begin position="21"/>
        <end position="928"/>
    </location>
</feature>
<keyword evidence="5" id="KW-0675">Receptor</keyword>
<evidence type="ECO:0000256" key="3">
    <source>
        <dbReference type="ARBA" id="ARBA00023237"/>
    </source>
</evidence>
<evidence type="ECO:0000313" key="6">
    <source>
        <dbReference type="Proteomes" id="UP000490060"/>
    </source>
</evidence>
<evidence type="ECO:0000256" key="2">
    <source>
        <dbReference type="ARBA" id="ARBA00023136"/>
    </source>
</evidence>
<dbReference type="AlphaFoldDB" id="A0A2I2LF39"/>
<protein>
    <submittedName>
        <fullName evidence="5">TonB-dependent receptor</fullName>
    </submittedName>
</protein>
<comment type="subcellular location">
    <subcellularLocation>
        <location evidence="1">Cell outer membrane</location>
    </subcellularLocation>
</comment>
<keyword evidence="2" id="KW-0472">Membrane</keyword>
<evidence type="ECO:0000256" key="4">
    <source>
        <dbReference type="SAM" id="SignalP"/>
    </source>
</evidence>
<dbReference type="Proteomes" id="UP000490060">
    <property type="component" value="Unassembled WGS sequence"/>
</dbReference>
<evidence type="ECO:0000313" key="5">
    <source>
        <dbReference type="EMBL" id="SOS58194.1"/>
    </source>
</evidence>
<name>A0A2I2LF39_9FLAO</name>
<evidence type="ECO:0000256" key="1">
    <source>
        <dbReference type="ARBA" id="ARBA00004442"/>
    </source>
</evidence>
<dbReference type="SUPFAM" id="SSF49464">
    <property type="entry name" value="Carboxypeptidase regulatory domain-like"/>
    <property type="match status" value="1"/>
</dbReference>
<dbReference type="Pfam" id="PF13715">
    <property type="entry name" value="CarbopepD_reg_2"/>
    <property type="match status" value="1"/>
</dbReference>
<feature type="signal peptide" evidence="4">
    <location>
        <begin position="1"/>
        <end position="20"/>
    </location>
</feature>
<dbReference type="RefSeq" id="WP_172504766.1">
    <property type="nucleotide sequence ID" value="NZ_OENE01000003.1"/>
</dbReference>
<accession>A0A2I2LF39</accession>
<sequence>MNKFTITILLLFLSLFDLNAQNSVKGTLVHADTETALSGVSIHIKKTAITSITAVDGTFILNNLPKGNQLLTVSLNGFETQTFPLQVSDIPINLGTIFLYEATTQYQDLSTIILTDDELSDDANTADNIAGLLQASKDVYLRTAAYQWSASFYSIKGLGSENSKVLINGFEMNKLYNGRPQWSNWGGLNDVLRNQNFSSGLSPSNYTFGGVLGATNMNTRASDYRKSARISYASSNRSYSHRFMAMYASGILKNGWAVTASASKRTASQGFINGTMYNANSFFISLEKIINENHSINATAIYAKNTRGKSAANTQEVYDIKGIKYNPYWGYQNGKIRNARVKRIEEPILMLNHYWNMTNKTTLETGIAYQFGEMGNSRLDFNGGNDPNPTYYRKLPNYFLKDSYYGKDFENAYKSLVNFQNDGQLNWKNLYVGNEKTADNALFSLYEDCTDDTQLSLKTILNTQINENITLNGSLDYTILSSENYASIVDLFGATGYVDINKFGNLGEDDYQNDLLHPNKIAKVGDRFKYHYEIAAKVYGGFTQLQFKYNKVDFFIAGTVNSSSYQRKGLFKNGIYPGDITNPEIPNSLGYSEKLNFIGYGAKAGVTYKISGRHLLNFNGGYTSKAPSIRNSFVNSRSNNLTVASVSRLLNEKISTFDASYIVRMPFLKAKLTGYYTTIKDASNIAFYFTGSENLFVQEVLTGINKQHLGAELGIESPILSTFNLRAAANLGHYIYNNNPNITLASEISADSQKAGFDKRGVKNYGKASLKNYKIASGPQRSYSFGFDYRDPDYWFVGVTGNYLDKIYVAPSAIKRTTSFISDDTQLFPNYDADLAKKLLTQEQFDGYFTLNAIGGKTWRVGQNKYIGFFASASNLLNKAYKTGGYEQGRTANYGLESTDNTNGTPVFGTKYWYGRGASYFLNINYRF</sequence>
<proteinExistence type="predicted"/>
<gene>
    <name evidence="5" type="ORF">TNO010_110170</name>
</gene>
<dbReference type="Gene3D" id="2.60.40.1120">
    <property type="entry name" value="Carboxypeptidase-like, regulatory domain"/>
    <property type="match status" value="1"/>
</dbReference>
<dbReference type="Gene3D" id="2.40.170.20">
    <property type="entry name" value="TonB-dependent receptor, beta-barrel domain"/>
    <property type="match status" value="1"/>
</dbReference>
<dbReference type="InterPro" id="IPR008969">
    <property type="entry name" value="CarboxyPept-like_regulatory"/>
</dbReference>
<keyword evidence="4" id="KW-0732">Signal</keyword>
<dbReference type="GO" id="GO:0009279">
    <property type="term" value="C:cell outer membrane"/>
    <property type="evidence" value="ECO:0007669"/>
    <property type="project" value="UniProtKB-SubCell"/>
</dbReference>
<keyword evidence="3" id="KW-0998">Cell outer membrane</keyword>
<organism evidence="5 6">
    <name type="scientific">Tenacibaculum finnmarkense genomovar ulcerans</name>
    <dbReference type="NCBI Taxonomy" id="2781388"/>
    <lineage>
        <taxon>Bacteria</taxon>
        <taxon>Pseudomonadati</taxon>
        <taxon>Bacteroidota</taxon>
        <taxon>Flavobacteriia</taxon>
        <taxon>Flavobacteriales</taxon>
        <taxon>Flavobacteriaceae</taxon>
        <taxon>Tenacibaculum</taxon>
        <taxon>Tenacibaculum finnmarkense</taxon>
    </lineage>
</organism>